<comment type="caution">
    <text evidence="1">The sequence shown here is derived from an EMBL/GenBank/DDBJ whole genome shotgun (WGS) entry which is preliminary data.</text>
</comment>
<dbReference type="EMBL" id="ASGP02000002">
    <property type="protein sequence ID" value="KAH9522663.1"/>
    <property type="molecule type" value="Genomic_DNA"/>
</dbReference>
<protein>
    <submittedName>
        <fullName evidence="1">Uncharacterized protein</fullName>
    </submittedName>
</protein>
<sequence>MNNKNKINNQIFTIEFMIINNIEHAVVDYYYYHHDLIVLDILEHYTRTSTHNKIIMTSTNNITDQYDTDDQQYDANNE</sequence>
<reference evidence="1" key="2">
    <citation type="journal article" date="2022" name="Res Sq">
        <title>Comparative Genomics Reveals Insights into the Divergent Evolution of Astigmatic Mites and Household Pest Adaptations.</title>
        <authorList>
            <person name="Xiong Q."/>
            <person name="Wan A.T.-Y."/>
            <person name="Liu X.-Y."/>
            <person name="Fung C.S.-H."/>
            <person name="Xiao X."/>
            <person name="Malainual N."/>
            <person name="Hou J."/>
            <person name="Wang L."/>
            <person name="Wang M."/>
            <person name="Yang K."/>
            <person name="Cui Y."/>
            <person name="Leung E."/>
            <person name="Nong W."/>
            <person name="Shin S.-K."/>
            <person name="Au S."/>
            <person name="Jeong K.Y."/>
            <person name="Chew F.T."/>
            <person name="Hui J."/>
            <person name="Leung T.F."/>
            <person name="Tungtrongchitr A."/>
            <person name="Zhong N."/>
            <person name="Liu Z."/>
            <person name="Tsui S."/>
        </authorList>
    </citation>
    <scope>NUCLEOTIDE SEQUENCE</scope>
    <source>
        <strain evidence="1">Derf</strain>
        <tissue evidence="1">Whole organism</tissue>
    </source>
</reference>
<evidence type="ECO:0000313" key="1">
    <source>
        <dbReference type="EMBL" id="KAH9522663.1"/>
    </source>
</evidence>
<organism evidence="1 2">
    <name type="scientific">Dermatophagoides farinae</name>
    <name type="common">American house dust mite</name>
    <dbReference type="NCBI Taxonomy" id="6954"/>
    <lineage>
        <taxon>Eukaryota</taxon>
        <taxon>Metazoa</taxon>
        <taxon>Ecdysozoa</taxon>
        <taxon>Arthropoda</taxon>
        <taxon>Chelicerata</taxon>
        <taxon>Arachnida</taxon>
        <taxon>Acari</taxon>
        <taxon>Acariformes</taxon>
        <taxon>Sarcoptiformes</taxon>
        <taxon>Astigmata</taxon>
        <taxon>Psoroptidia</taxon>
        <taxon>Analgoidea</taxon>
        <taxon>Pyroglyphidae</taxon>
        <taxon>Dermatophagoidinae</taxon>
        <taxon>Dermatophagoides</taxon>
    </lineage>
</organism>
<proteinExistence type="predicted"/>
<dbReference type="AlphaFoldDB" id="A0A922IB73"/>
<accession>A0A922IB73</accession>
<name>A0A922IB73_DERFA</name>
<reference evidence="1" key="1">
    <citation type="submission" date="2013-05" db="EMBL/GenBank/DDBJ databases">
        <authorList>
            <person name="Yim A.K.Y."/>
            <person name="Chan T.F."/>
            <person name="Ji K.M."/>
            <person name="Liu X.Y."/>
            <person name="Zhou J.W."/>
            <person name="Li R.Q."/>
            <person name="Yang K.Y."/>
            <person name="Li J."/>
            <person name="Li M."/>
            <person name="Law P.T.W."/>
            <person name="Wu Y.L."/>
            <person name="Cai Z.L."/>
            <person name="Qin H."/>
            <person name="Bao Y."/>
            <person name="Leung R.K.K."/>
            <person name="Ng P.K.S."/>
            <person name="Zou J."/>
            <person name="Zhong X.J."/>
            <person name="Ran P.X."/>
            <person name="Zhong N.S."/>
            <person name="Liu Z.G."/>
            <person name="Tsui S.K.W."/>
        </authorList>
    </citation>
    <scope>NUCLEOTIDE SEQUENCE</scope>
    <source>
        <strain evidence="1">Derf</strain>
        <tissue evidence="1">Whole organism</tissue>
    </source>
</reference>
<keyword evidence="2" id="KW-1185">Reference proteome</keyword>
<evidence type="ECO:0000313" key="2">
    <source>
        <dbReference type="Proteomes" id="UP000790347"/>
    </source>
</evidence>
<dbReference type="Proteomes" id="UP000790347">
    <property type="component" value="Unassembled WGS sequence"/>
</dbReference>
<gene>
    <name evidence="1" type="ORF">DERF_006229</name>
</gene>